<dbReference type="Gene3D" id="2.40.50.100">
    <property type="match status" value="1"/>
</dbReference>
<dbReference type="AlphaFoldDB" id="A0A177NF77"/>
<gene>
    <name evidence="6" type="ORF">A1507_12790</name>
</gene>
<evidence type="ECO:0000256" key="2">
    <source>
        <dbReference type="SAM" id="Coils"/>
    </source>
</evidence>
<comment type="caution">
    <text evidence="6">The sequence shown here is derived from an EMBL/GenBank/DDBJ whole genome shotgun (WGS) entry which is preliminary data.</text>
</comment>
<proteinExistence type="inferred from homology"/>
<dbReference type="InterPro" id="IPR058624">
    <property type="entry name" value="MdtA-like_HH"/>
</dbReference>
<dbReference type="NCBIfam" id="TIGR01730">
    <property type="entry name" value="RND_mfp"/>
    <property type="match status" value="1"/>
</dbReference>
<keyword evidence="2" id="KW-0175">Coiled coil</keyword>
<sequence length="370" mass="39011">MKYGKTILSLSAVILPLGLISLAVGNSRETAPAAAAAANPALSVTTVQPQWLDMPIALTANGSIAAWQEAVIGAEIGDLRLSAVNVQVGEAVKKGQVLATFSDESVLADIAQSRGIVAEAQANLEEARANAERARKVLEKGALSAQQVDQYLTGAKTAEAKLQSAKAQLDAQLLRLKYTKVLASDDGVISSRSATLGAVAAKGQELFKLIRQNRLEWRGEVTAAEMTQLRPGVEATVEVPNVGRIRGTVRFLAPTLDEQSRNGLVYVDLPNAAQNGLRAGMFGRGEFHLGSSAGLTVPQDALSLREGFSYVFRVAEQNGDRAKVEQVKVQLGRRAGDVLEVLAGLNPGDRLVARGASFLADGDSVRVVAP</sequence>
<dbReference type="GO" id="GO:0015562">
    <property type="term" value="F:efflux transmembrane transporter activity"/>
    <property type="evidence" value="ECO:0007669"/>
    <property type="project" value="TreeGrafter"/>
</dbReference>
<organism evidence="6 7">
    <name type="scientific">Methylomonas koyamae</name>
    <dbReference type="NCBI Taxonomy" id="702114"/>
    <lineage>
        <taxon>Bacteria</taxon>
        <taxon>Pseudomonadati</taxon>
        <taxon>Pseudomonadota</taxon>
        <taxon>Gammaproteobacteria</taxon>
        <taxon>Methylococcales</taxon>
        <taxon>Methylococcaceae</taxon>
        <taxon>Methylomonas</taxon>
    </lineage>
</organism>
<dbReference type="Pfam" id="PF25954">
    <property type="entry name" value="Beta-barrel_RND_2"/>
    <property type="match status" value="1"/>
</dbReference>
<evidence type="ECO:0000256" key="1">
    <source>
        <dbReference type="ARBA" id="ARBA00009477"/>
    </source>
</evidence>
<dbReference type="Pfam" id="PF25989">
    <property type="entry name" value="YknX_C"/>
    <property type="match status" value="1"/>
</dbReference>
<accession>A0A177NF77</accession>
<evidence type="ECO:0000259" key="5">
    <source>
        <dbReference type="Pfam" id="PF25989"/>
    </source>
</evidence>
<protein>
    <submittedName>
        <fullName evidence="6">Efflux transporter periplasmic adaptor subunit</fullName>
    </submittedName>
</protein>
<evidence type="ECO:0000313" key="7">
    <source>
        <dbReference type="Proteomes" id="UP000077857"/>
    </source>
</evidence>
<evidence type="ECO:0000259" key="3">
    <source>
        <dbReference type="Pfam" id="PF25876"/>
    </source>
</evidence>
<comment type="similarity">
    <text evidence="1">Belongs to the membrane fusion protein (MFP) (TC 8.A.1) family.</text>
</comment>
<evidence type="ECO:0000259" key="4">
    <source>
        <dbReference type="Pfam" id="PF25954"/>
    </source>
</evidence>
<dbReference type="InterPro" id="IPR058792">
    <property type="entry name" value="Beta-barrel_RND_2"/>
</dbReference>
<dbReference type="Pfam" id="PF25876">
    <property type="entry name" value="HH_MFP_RND"/>
    <property type="match status" value="1"/>
</dbReference>
<dbReference type="RefSeq" id="WP_064040590.1">
    <property type="nucleotide sequence ID" value="NZ_LUUJ01000080.1"/>
</dbReference>
<reference evidence="6 7" key="1">
    <citation type="submission" date="2016-03" db="EMBL/GenBank/DDBJ databases">
        <authorList>
            <person name="Ploux O."/>
        </authorList>
    </citation>
    <scope>NUCLEOTIDE SEQUENCE [LARGE SCALE GENOMIC DNA]</scope>
    <source>
        <strain evidence="6 7">R-45378</strain>
    </source>
</reference>
<dbReference type="OrthoDB" id="7265739at2"/>
<dbReference type="Proteomes" id="UP000077857">
    <property type="component" value="Unassembled WGS sequence"/>
</dbReference>
<dbReference type="InterPro" id="IPR058637">
    <property type="entry name" value="YknX-like_C"/>
</dbReference>
<feature type="domain" description="YknX-like C-terminal permuted SH3-like" evidence="5">
    <location>
        <begin position="294"/>
        <end position="367"/>
    </location>
</feature>
<feature type="coiled-coil region" evidence="2">
    <location>
        <begin position="110"/>
        <end position="175"/>
    </location>
</feature>
<dbReference type="InterPro" id="IPR006143">
    <property type="entry name" value="RND_pump_MFP"/>
</dbReference>
<dbReference type="PANTHER" id="PTHR30469">
    <property type="entry name" value="MULTIDRUG RESISTANCE PROTEIN MDTA"/>
    <property type="match status" value="1"/>
</dbReference>
<dbReference type="GO" id="GO:1990281">
    <property type="term" value="C:efflux pump complex"/>
    <property type="evidence" value="ECO:0007669"/>
    <property type="project" value="TreeGrafter"/>
</dbReference>
<dbReference type="EMBL" id="LUUJ01000080">
    <property type="protein sequence ID" value="OAI15700.1"/>
    <property type="molecule type" value="Genomic_DNA"/>
</dbReference>
<dbReference type="Gene3D" id="2.40.420.20">
    <property type="match status" value="1"/>
</dbReference>
<name>A0A177NF77_9GAMM</name>
<dbReference type="SUPFAM" id="SSF111369">
    <property type="entry name" value="HlyD-like secretion proteins"/>
    <property type="match status" value="1"/>
</dbReference>
<feature type="domain" description="Multidrug resistance protein MdtA-like alpha-helical hairpin" evidence="3">
    <location>
        <begin position="111"/>
        <end position="179"/>
    </location>
</feature>
<feature type="domain" description="CusB-like beta-barrel" evidence="4">
    <location>
        <begin position="220"/>
        <end position="287"/>
    </location>
</feature>
<dbReference type="PANTHER" id="PTHR30469:SF15">
    <property type="entry name" value="HLYD FAMILY OF SECRETION PROTEINS"/>
    <property type="match status" value="1"/>
</dbReference>
<dbReference type="Gene3D" id="2.40.30.170">
    <property type="match status" value="1"/>
</dbReference>
<dbReference type="Gene3D" id="1.10.287.470">
    <property type="entry name" value="Helix hairpin bin"/>
    <property type="match status" value="1"/>
</dbReference>
<evidence type="ECO:0000313" key="6">
    <source>
        <dbReference type="EMBL" id="OAI15700.1"/>
    </source>
</evidence>